<feature type="region of interest" description="Disordered" evidence="1">
    <location>
        <begin position="1"/>
        <end position="239"/>
    </location>
</feature>
<gene>
    <name evidence="2" type="ORF">SAMN05444365_108149</name>
</gene>
<feature type="compositionally biased region" description="Basic and acidic residues" evidence="1">
    <location>
        <begin position="103"/>
        <end position="114"/>
    </location>
</feature>
<feature type="compositionally biased region" description="Pro residues" evidence="1">
    <location>
        <begin position="125"/>
        <end position="206"/>
    </location>
</feature>
<protein>
    <submittedName>
        <fullName evidence="2">Uncharacterized protein</fullName>
    </submittedName>
</protein>
<accession>A0A1H3RLV3</accession>
<keyword evidence="3" id="KW-1185">Reference proteome</keyword>
<feature type="compositionally biased region" description="Basic and acidic residues" evidence="1">
    <location>
        <begin position="1"/>
        <end position="11"/>
    </location>
</feature>
<dbReference type="RefSeq" id="WP_245736776.1">
    <property type="nucleotide sequence ID" value="NZ_FNPH01000008.1"/>
</dbReference>
<evidence type="ECO:0000256" key="1">
    <source>
        <dbReference type="SAM" id="MobiDB-lite"/>
    </source>
</evidence>
<dbReference type="Proteomes" id="UP000242415">
    <property type="component" value="Unassembled WGS sequence"/>
</dbReference>
<reference evidence="3" key="1">
    <citation type="submission" date="2016-10" db="EMBL/GenBank/DDBJ databases">
        <authorList>
            <person name="Varghese N."/>
            <person name="Submissions S."/>
        </authorList>
    </citation>
    <scope>NUCLEOTIDE SEQUENCE [LARGE SCALE GENOMIC DNA]</scope>
    <source>
        <strain evidence="3">DSM 45245</strain>
    </source>
</reference>
<dbReference type="EMBL" id="FNPH01000008">
    <property type="protein sequence ID" value="SDZ26667.1"/>
    <property type="molecule type" value="Genomic_DNA"/>
</dbReference>
<organism evidence="2 3">
    <name type="scientific">Micromonospora pattaloongensis</name>
    <dbReference type="NCBI Taxonomy" id="405436"/>
    <lineage>
        <taxon>Bacteria</taxon>
        <taxon>Bacillati</taxon>
        <taxon>Actinomycetota</taxon>
        <taxon>Actinomycetes</taxon>
        <taxon>Micromonosporales</taxon>
        <taxon>Micromonosporaceae</taxon>
        <taxon>Micromonospora</taxon>
    </lineage>
</organism>
<feature type="compositionally biased region" description="Basic residues" evidence="1">
    <location>
        <begin position="212"/>
        <end position="221"/>
    </location>
</feature>
<feature type="compositionally biased region" description="Pro residues" evidence="1">
    <location>
        <begin position="226"/>
        <end position="237"/>
    </location>
</feature>
<evidence type="ECO:0000313" key="3">
    <source>
        <dbReference type="Proteomes" id="UP000242415"/>
    </source>
</evidence>
<evidence type="ECO:0000313" key="2">
    <source>
        <dbReference type="EMBL" id="SDZ26667.1"/>
    </source>
</evidence>
<dbReference type="AlphaFoldDB" id="A0A1H3RLV3"/>
<name>A0A1H3RLV3_9ACTN</name>
<sequence>MPEPQPGEKHPAGQSAPSGPLQPTADRVGATSAGATSGAGGGEEPPTPAMPPVELPKTAVELPGTAVEPARWSGSASVPPPLPKRRWLGSAEEVPVTPPELPVDEHTPPEERTPVDPWADVDPVTPAPEAYPPPVSLPPTRPYPVAPPGPPPHPVSPPVPMPVPHPTAAPPPPPFSAPPVSPAVPAPQPHAVPQPQAPHPVPPQSPQQPVRKPPKRGRKRRGELTAPPPGWQPPPGYVPVRRRRRWPRLMAMMTLLTAACCCGIPGYLGKPMWDQYPATAAVQARVADLALRDDATSQQTVRRLERETRTAHLLAEQTFAAVYGDAARKRVTVFGTTGFRFSPDSDLETEMARLTESYGLSGVTPVDTGVRGLHEQCGVGTDAGTSVVVCAWADHGSLGVALFTRRSVEDSAALLDELRRALVTRG</sequence>
<proteinExistence type="predicted"/>
<dbReference type="STRING" id="405436.SAMN05444365_108149"/>
<feature type="compositionally biased region" description="Pro residues" evidence="1">
    <location>
        <begin position="45"/>
        <end position="54"/>
    </location>
</feature>